<dbReference type="Gene3D" id="3.10.100.10">
    <property type="entry name" value="Mannose-Binding Protein A, subunit A"/>
    <property type="match status" value="1"/>
</dbReference>
<feature type="disulfide bond" evidence="6">
    <location>
        <begin position="493"/>
        <end position="508"/>
    </location>
</feature>
<proteinExistence type="predicted"/>
<keyword evidence="8" id="KW-0812">Transmembrane</keyword>
<reference evidence="11 12" key="1">
    <citation type="submission" date="2023-11" db="EMBL/GenBank/DDBJ databases">
        <title>Halocaridina rubra genome assembly.</title>
        <authorList>
            <person name="Smith C."/>
        </authorList>
    </citation>
    <scope>NUCLEOTIDE SEQUENCE [LARGE SCALE GENOMIC DNA]</scope>
    <source>
        <strain evidence="11">EP-1</strain>
        <tissue evidence="11">Whole</tissue>
    </source>
</reference>
<evidence type="ECO:0000256" key="2">
    <source>
        <dbReference type="ARBA" id="ARBA00022723"/>
    </source>
</evidence>
<keyword evidence="2" id="KW-0479">Metal-binding</keyword>
<gene>
    <name evidence="11" type="ORF">SK128_013703</name>
</gene>
<dbReference type="PROSITE" id="PS01209">
    <property type="entry name" value="LDLRA_1"/>
    <property type="match status" value="1"/>
</dbReference>
<evidence type="ECO:0000256" key="6">
    <source>
        <dbReference type="PROSITE-ProRule" id="PRU00124"/>
    </source>
</evidence>
<accession>A0AAN9AFK1</accession>
<evidence type="ECO:0000259" key="10">
    <source>
        <dbReference type="PROSITE" id="PS51828"/>
    </source>
</evidence>
<dbReference type="GO" id="GO:0016020">
    <property type="term" value="C:membrane"/>
    <property type="evidence" value="ECO:0007669"/>
    <property type="project" value="InterPro"/>
</dbReference>
<dbReference type="PROSITE" id="PS50041">
    <property type="entry name" value="C_TYPE_LECTIN_2"/>
    <property type="match status" value="1"/>
</dbReference>
<keyword evidence="3" id="KW-0106">Calcium</keyword>
<name>A0AAN9AFK1_HALRR</name>
<feature type="disulfide bond" evidence="6">
    <location>
        <begin position="474"/>
        <end position="486"/>
    </location>
</feature>
<keyword evidence="4 6" id="KW-1015">Disulfide bond</keyword>
<dbReference type="Gene3D" id="2.60.120.200">
    <property type="match status" value="1"/>
</dbReference>
<dbReference type="InterPro" id="IPR051360">
    <property type="entry name" value="Neuronal_Pentraxin_Related"/>
</dbReference>
<feature type="domain" description="C-type lectin" evidence="9">
    <location>
        <begin position="250"/>
        <end position="361"/>
    </location>
</feature>
<keyword evidence="8" id="KW-0472">Membrane</keyword>
<protein>
    <recommendedName>
        <fullName evidence="13">C-type lectin domain-containing protein</fullName>
    </recommendedName>
</protein>
<dbReference type="CDD" id="cd00037">
    <property type="entry name" value="CLECT"/>
    <property type="match status" value="1"/>
</dbReference>
<dbReference type="SUPFAM" id="SSF56436">
    <property type="entry name" value="C-type lectin-like"/>
    <property type="match status" value="1"/>
</dbReference>
<dbReference type="Pfam" id="PF00354">
    <property type="entry name" value="Pentaxin"/>
    <property type="match status" value="1"/>
</dbReference>
<evidence type="ECO:0000256" key="8">
    <source>
        <dbReference type="SAM" id="Phobius"/>
    </source>
</evidence>
<evidence type="ECO:0000256" key="5">
    <source>
        <dbReference type="ARBA" id="ARBA00023180"/>
    </source>
</evidence>
<keyword evidence="5" id="KW-0325">Glycoprotein</keyword>
<dbReference type="Pfam" id="PF00059">
    <property type="entry name" value="Lectin_C"/>
    <property type="match status" value="1"/>
</dbReference>
<evidence type="ECO:0000256" key="4">
    <source>
        <dbReference type="ARBA" id="ARBA00023157"/>
    </source>
</evidence>
<dbReference type="Gene3D" id="4.10.400.10">
    <property type="entry name" value="Low-density Lipoprotein Receptor"/>
    <property type="match status" value="1"/>
</dbReference>
<comment type="caution">
    <text evidence="11">The sequence shown here is derived from an EMBL/GenBank/DDBJ whole genome shotgun (WGS) entry which is preliminary data.</text>
</comment>
<evidence type="ECO:0000256" key="3">
    <source>
        <dbReference type="ARBA" id="ARBA00022837"/>
    </source>
</evidence>
<dbReference type="SUPFAM" id="SSF49899">
    <property type="entry name" value="Concanavalin A-like lectins/glucanases"/>
    <property type="match status" value="1"/>
</dbReference>
<dbReference type="InterPro" id="IPR001304">
    <property type="entry name" value="C-type_lectin-like"/>
</dbReference>
<dbReference type="Proteomes" id="UP001381693">
    <property type="component" value="Unassembled WGS sequence"/>
</dbReference>
<evidence type="ECO:0000256" key="1">
    <source>
        <dbReference type="ARBA" id="ARBA00001913"/>
    </source>
</evidence>
<dbReference type="InterPro" id="IPR036734">
    <property type="entry name" value="Neur_chan_lig-bd_sf"/>
</dbReference>
<dbReference type="InterPro" id="IPR013320">
    <property type="entry name" value="ConA-like_dom_sf"/>
</dbReference>
<dbReference type="GO" id="GO:0046872">
    <property type="term" value="F:metal ion binding"/>
    <property type="evidence" value="ECO:0007669"/>
    <property type="project" value="UniProtKB-KW"/>
</dbReference>
<comment type="cofactor">
    <cofactor evidence="1">
        <name>Ca(2+)</name>
        <dbReference type="ChEBI" id="CHEBI:29108"/>
    </cofactor>
</comment>
<dbReference type="InterPro" id="IPR016186">
    <property type="entry name" value="C-type_lectin-like/link_sf"/>
</dbReference>
<keyword evidence="8" id="KW-1133">Transmembrane helix</keyword>
<dbReference type="PANTHER" id="PTHR19277">
    <property type="entry name" value="PENTRAXIN"/>
    <property type="match status" value="1"/>
</dbReference>
<dbReference type="Pfam" id="PF00057">
    <property type="entry name" value="Ldl_recept_a"/>
    <property type="match status" value="1"/>
</dbReference>
<comment type="caution">
    <text evidence="7">Lacks conserved residue(s) required for the propagation of feature annotation.</text>
</comment>
<dbReference type="InterPro" id="IPR002172">
    <property type="entry name" value="LDrepeatLR_classA_rpt"/>
</dbReference>
<feature type="transmembrane region" description="Helical" evidence="8">
    <location>
        <begin position="12"/>
        <end position="30"/>
    </location>
</feature>
<dbReference type="PANTHER" id="PTHR19277:SF125">
    <property type="entry name" value="B6"/>
    <property type="match status" value="1"/>
</dbReference>
<evidence type="ECO:0000313" key="11">
    <source>
        <dbReference type="EMBL" id="KAK7083947.1"/>
    </source>
</evidence>
<evidence type="ECO:0000313" key="12">
    <source>
        <dbReference type="Proteomes" id="UP001381693"/>
    </source>
</evidence>
<dbReference type="AlphaFoldDB" id="A0AAN9AFK1"/>
<dbReference type="InterPro" id="IPR001759">
    <property type="entry name" value="PTX_dom"/>
</dbReference>
<dbReference type="PROSITE" id="PS51828">
    <property type="entry name" value="PTX_2"/>
    <property type="match status" value="1"/>
</dbReference>
<keyword evidence="12" id="KW-1185">Reference proteome</keyword>
<dbReference type="PROSITE" id="PS50068">
    <property type="entry name" value="LDLRA_2"/>
    <property type="match status" value="1"/>
</dbReference>
<dbReference type="InterPro" id="IPR023415">
    <property type="entry name" value="LDLR_class-A_CS"/>
</dbReference>
<dbReference type="SMART" id="SM00159">
    <property type="entry name" value="PTX"/>
    <property type="match status" value="1"/>
</dbReference>
<organism evidence="11 12">
    <name type="scientific">Halocaridina rubra</name>
    <name type="common">Hawaiian red shrimp</name>
    <dbReference type="NCBI Taxonomy" id="373956"/>
    <lineage>
        <taxon>Eukaryota</taxon>
        <taxon>Metazoa</taxon>
        <taxon>Ecdysozoa</taxon>
        <taxon>Arthropoda</taxon>
        <taxon>Crustacea</taxon>
        <taxon>Multicrustacea</taxon>
        <taxon>Malacostraca</taxon>
        <taxon>Eumalacostraca</taxon>
        <taxon>Eucarida</taxon>
        <taxon>Decapoda</taxon>
        <taxon>Pleocyemata</taxon>
        <taxon>Caridea</taxon>
        <taxon>Atyoidea</taxon>
        <taxon>Atyidae</taxon>
        <taxon>Halocaridina</taxon>
    </lineage>
</organism>
<evidence type="ECO:0000256" key="7">
    <source>
        <dbReference type="PROSITE-ProRule" id="PRU01172"/>
    </source>
</evidence>
<dbReference type="Gene3D" id="2.70.170.10">
    <property type="entry name" value="Neurotransmitter-gated ion-channel ligand-binding domain"/>
    <property type="match status" value="1"/>
</dbReference>
<evidence type="ECO:0000259" key="9">
    <source>
        <dbReference type="PROSITE" id="PS50041"/>
    </source>
</evidence>
<dbReference type="EMBL" id="JAXCGZ010002401">
    <property type="protein sequence ID" value="KAK7083947.1"/>
    <property type="molecule type" value="Genomic_DNA"/>
</dbReference>
<evidence type="ECO:0008006" key="13">
    <source>
        <dbReference type="Google" id="ProtNLM"/>
    </source>
</evidence>
<sequence length="712" mass="81912">MKPREADIQMTGRCLLALGTMFLSWFWIYGIQGENVVIYHLQPDIWEPPRDDVFIRFNMSNQNTAAYVTEFTICSRSYYTTLTTLQVLLSYASADTFDNAIMMYVRDGEHVFRYNNKPQAPIEKIKVPTVLRKWRHYCHVIDAANYSVYVDGKLMARGPVTVPDRVLPLNGSFIVGQEQDGYSRGFSRVQLLKGYASQINIWSYGLDSTTVEDIAFCKRNVLGNVFSSDREEMELFGAERSVAPLSDLCREDEKFILFPERRTYTESRVLCQLLGSELYAPSNIVANEVLFNLTLENNVCRQQFSTWIGVTDNEEEGVWRRVSDNKIITDIKFKQGQPDNVRFENCINMESELGAWSDFPCYDATLSCSPCEERLHIPLFLRGLCMKLKSETLFEVIGYSDKGSPYFHGYYGLMITRGANNYWTLFSTVTNRTQAYLNMSSTLIYPLGRNYWILTESFCEHSAGSTTELSLSACDDGEYMCDNGECISLHTRCDSKDDCSDESDEDNCFTVKIPEDYRSFKPPKNVENSSLSLQPFLKVEFLRFLSIEDVKESIQIEFMIQLSWPDSRVKYMNLRDDTLDNPLAESEVEGLWRPKIDFPNIKDGALKLLGENLYILKLKKALPSDFNDVKMGKLSPKFSFFLYPLLIQWILLLVPSQQILILIPKNITYDFLHPIPCAVVFENVIVYVVVEQYLHELCPCVMQNYPYSSSHA</sequence>
<dbReference type="SMART" id="SM00192">
    <property type="entry name" value="LDLa"/>
    <property type="match status" value="1"/>
</dbReference>
<dbReference type="InterPro" id="IPR036055">
    <property type="entry name" value="LDL_receptor-like_sf"/>
</dbReference>
<dbReference type="GO" id="GO:0005230">
    <property type="term" value="F:extracellular ligand-gated monoatomic ion channel activity"/>
    <property type="evidence" value="ECO:0007669"/>
    <property type="project" value="InterPro"/>
</dbReference>
<dbReference type="SUPFAM" id="SSF57424">
    <property type="entry name" value="LDL receptor-like module"/>
    <property type="match status" value="1"/>
</dbReference>
<feature type="disulfide bond" evidence="6">
    <location>
        <begin position="481"/>
        <end position="499"/>
    </location>
</feature>
<dbReference type="InterPro" id="IPR016187">
    <property type="entry name" value="CTDL_fold"/>
</dbReference>
<feature type="domain" description="Pentraxin (PTX)" evidence="10">
    <location>
        <begin position="40"/>
        <end position="249"/>
    </location>
</feature>